<dbReference type="Proteomes" id="UP001432180">
    <property type="component" value="Chromosome"/>
</dbReference>
<evidence type="ECO:0000313" key="3">
    <source>
        <dbReference type="Proteomes" id="UP001432180"/>
    </source>
</evidence>
<keyword evidence="1" id="KW-1133">Transmembrane helix</keyword>
<evidence type="ECO:0000313" key="2">
    <source>
        <dbReference type="EMBL" id="WPL17600.1"/>
    </source>
</evidence>
<accession>A0ABZ0S996</accession>
<sequence>MTHRQGGRQAKPTCPCPCCSPLLPQPRCLRQNQMGTMDRNIFLTTLAAAVMGILGLWLLLSLTPPVDPPGPPRLPWDVTRSPAGQTQVFGLTLGESRLADLRALLDNQGKLSLFLAADGEITLEAFFDDIILSGIRADWVASLQLPAGQRDALYQRGLRISSLGDGARKVTLASDDAASMTGTPLRGLTYLPWKRLEPRDIAGNFGQPAERFTEKSGVQHWLYAERGMDIARDPQGAVVIQYLNPADFQIARARLLEIETNSTIDQPEAPLQLR</sequence>
<proteinExistence type="predicted"/>
<name>A0ABZ0S996_9GAMM</name>
<protein>
    <submittedName>
        <fullName evidence="2">Uncharacterized protein</fullName>
    </submittedName>
</protein>
<gene>
    <name evidence="2" type="ORF">Thiowin_02625</name>
</gene>
<reference evidence="2 3" key="1">
    <citation type="journal article" date="2023" name="Microorganisms">
        <title>Thiorhodovibrio frisius and Trv. litoralis spp. nov., Two Novel Members from a Clade of Fastidious Purple Sulfur Bacteria That Exhibit Unique Red-Shifted Light-Harvesting Capabilities.</title>
        <authorList>
            <person name="Methner A."/>
            <person name="Kuzyk S.B."/>
            <person name="Petersen J."/>
            <person name="Bauer S."/>
            <person name="Brinkmann H."/>
            <person name="Sichau K."/>
            <person name="Wanner G."/>
            <person name="Wolf J."/>
            <person name="Neumann-Schaal M."/>
            <person name="Henke P."/>
            <person name="Tank M."/>
            <person name="Sproer C."/>
            <person name="Bunk B."/>
            <person name="Overmann J."/>
        </authorList>
    </citation>
    <scope>NUCLEOTIDE SEQUENCE [LARGE SCALE GENOMIC DNA]</scope>
    <source>
        <strain evidence="2 3">DSM 6702</strain>
    </source>
</reference>
<keyword evidence="1" id="KW-0472">Membrane</keyword>
<keyword evidence="1" id="KW-0812">Transmembrane</keyword>
<dbReference type="EMBL" id="CP121472">
    <property type="protein sequence ID" value="WPL17600.1"/>
    <property type="molecule type" value="Genomic_DNA"/>
</dbReference>
<organism evidence="2 3">
    <name type="scientific">Thiorhodovibrio winogradskyi</name>
    <dbReference type="NCBI Taxonomy" id="77007"/>
    <lineage>
        <taxon>Bacteria</taxon>
        <taxon>Pseudomonadati</taxon>
        <taxon>Pseudomonadota</taxon>
        <taxon>Gammaproteobacteria</taxon>
        <taxon>Chromatiales</taxon>
        <taxon>Chromatiaceae</taxon>
        <taxon>Thiorhodovibrio</taxon>
    </lineage>
</organism>
<keyword evidence="3" id="KW-1185">Reference proteome</keyword>
<evidence type="ECO:0000256" key="1">
    <source>
        <dbReference type="SAM" id="Phobius"/>
    </source>
</evidence>
<feature type="transmembrane region" description="Helical" evidence="1">
    <location>
        <begin position="40"/>
        <end position="60"/>
    </location>
</feature>